<keyword evidence="4" id="KW-1003">Cell membrane</keyword>
<evidence type="ECO:0000256" key="5">
    <source>
        <dbReference type="ARBA" id="ARBA00022614"/>
    </source>
</evidence>
<comment type="similarity">
    <text evidence="3">Belongs to the RLP family.</text>
</comment>
<dbReference type="GeneID" id="111310653"/>
<evidence type="ECO:0000256" key="11">
    <source>
        <dbReference type="ARBA" id="ARBA00023170"/>
    </source>
</evidence>
<accession>A0A6P6ALV9</accession>
<dbReference type="SUPFAM" id="SSF52047">
    <property type="entry name" value="RNI-like"/>
    <property type="match status" value="1"/>
</dbReference>
<evidence type="ECO:0000313" key="15">
    <source>
        <dbReference type="RefSeq" id="XP_022765839.1"/>
    </source>
</evidence>
<evidence type="ECO:0000256" key="3">
    <source>
        <dbReference type="ARBA" id="ARBA00009592"/>
    </source>
</evidence>
<evidence type="ECO:0000256" key="7">
    <source>
        <dbReference type="ARBA" id="ARBA00022729"/>
    </source>
</evidence>
<proteinExistence type="inferred from homology"/>
<gene>
    <name evidence="15" type="primary">LOC111310653</name>
</gene>
<keyword evidence="10" id="KW-0472">Membrane</keyword>
<keyword evidence="5" id="KW-0433">Leucine-rich repeat</keyword>
<dbReference type="KEGG" id="dzi:111310653"/>
<dbReference type="FunFam" id="3.80.10.10:FF:000383">
    <property type="entry name" value="Leucine-rich repeat receptor protein kinase EMS1"/>
    <property type="match status" value="1"/>
</dbReference>
<dbReference type="RefSeq" id="XP_022765839.1">
    <property type="nucleotide sequence ID" value="XM_022910104.1"/>
</dbReference>
<evidence type="ECO:0000256" key="6">
    <source>
        <dbReference type="ARBA" id="ARBA00022692"/>
    </source>
</evidence>
<comment type="subcellular location">
    <subcellularLocation>
        <location evidence="1">Cell membrane</location>
        <topology evidence="1">Single-pass membrane protein</topology>
    </subcellularLocation>
    <subcellularLocation>
        <location evidence="2">Membrane</location>
        <topology evidence="2">Single-pass type I membrane protein</topology>
    </subcellularLocation>
</comment>
<organism evidence="14 15">
    <name type="scientific">Durio zibethinus</name>
    <name type="common">Durian</name>
    <dbReference type="NCBI Taxonomy" id="66656"/>
    <lineage>
        <taxon>Eukaryota</taxon>
        <taxon>Viridiplantae</taxon>
        <taxon>Streptophyta</taxon>
        <taxon>Embryophyta</taxon>
        <taxon>Tracheophyta</taxon>
        <taxon>Spermatophyta</taxon>
        <taxon>Magnoliopsida</taxon>
        <taxon>eudicotyledons</taxon>
        <taxon>Gunneridae</taxon>
        <taxon>Pentapetalae</taxon>
        <taxon>rosids</taxon>
        <taxon>malvids</taxon>
        <taxon>Malvales</taxon>
        <taxon>Malvaceae</taxon>
        <taxon>Helicteroideae</taxon>
        <taxon>Durio</taxon>
    </lineage>
</organism>
<protein>
    <submittedName>
        <fullName evidence="15">LRR receptor-like serine/threonine-protein kinase FLS2</fullName>
    </submittedName>
</protein>
<dbReference type="Pfam" id="PF00560">
    <property type="entry name" value="LRR_1"/>
    <property type="match status" value="5"/>
</dbReference>
<dbReference type="OrthoDB" id="676979at2759"/>
<dbReference type="InterPro" id="IPR013210">
    <property type="entry name" value="LRR_N_plant-typ"/>
</dbReference>
<dbReference type="AlphaFoldDB" id="A0A6P6ALV9"/>
<evidence type="ECO:0000313" key="14">
    <source>
        <dbReference type="Proteomes" id="UP000515121"/>
    </source>
</evidence>
<dbReference type="InterPro" id="IPR001611">
    <property type="entry name" value="Leu-rich_rpt"/>
</dbReference>
<keyword evidence="8" id="KW-0677">Repeat</keyword>
<evidence type="ECO:0000256" key="12">
    <source>
        <dbReference type="ARBA" id="ARBA00023180"/>
    </source>
</evidence>
<keyword evidence="7" id="KW-0732">Signal</keyword>
<name>A0A6P6ALV9_DURZI</name>
<dbReference type="GO" id="GO:0005886">
    <property type="term" value="C:plasma membrane"/>
    <property type="evidence" value="ECO:0007669"/>
    <property type="project" value="UniProtKB-SubCell"/>
</dbReference>
<keyword evidence="11" id="KW-0675">Receptor</keyword>
<dbReference type="InterPro" id="IPR032675">
    <property type="entry name" value="LRR_dom_sf"/>
</dbReference>
<keyword evidence="6" id="KW-0812">Transmembrane</keyword>
<keyword evidence="9" id="KW-1133">Transmembrane helix</keyword>
<reference evidence="15" key="1">
    <citation type="submission" date="2025-08" db="UniProtKB">
        <authorList>
            <consortium name="RefSeq"/>
        </authorList>
    </citation>
    <scope>IDENTIFICATION</scope>
    <source>
        <tissue evidence="15">Fruit stalk</tissue>
    </source>
</reference>
<dbReference type="SMART" id="SM00369">
    <property type="entry name" value="LRR_TYP"/>
    <property type="match status" value="6"/>
</dbReference>
<keyword evidence="12" id="KW-0325">Glycoprotein</keyword>
<dbReference type="PANTHER" id="PTHR27000:SF642">
    <property type="entry name" value="INACTIVE LEUCINE-RICH REPEAT RECEPTOR KINASE XIAO-RELATED"/>
    <property type="match status" value="1"/>
</dbReference>
<dbReference type="SUPFAM" id="SSF52058">
    <property type="entry name" value="L domain-like"/>
    <property type="match status" value="1"/>
</dbReference>
<dbReference type="FunFam" id="3.80.10.10:FF:000400">
    <property type="entry name" value="Nuclear pore complex protein NUP107"/>
    <property type="match status" value="1"/>
</dbReference>
<dbReference type="FunFam" id="3.80.10.10:FF:000041">
    <property type="entry name" value="LRR receptor-like serine/threonine-protein kinase ERECTA"/>
    <property type="match status" value="1"/>
</dbReference>
<evidence type="ECO:0000256" key="9">
    <source>
        <dbReference type="ARBA" id="ARBA00022989"/>
    </source>
</evidence>
<feature type="domain" description="Leucine-rich repeat-containing N-terminal plant-type" evidence="13">
    <location>
        <begin position="14"/>
        <end position="53"/>
    </location>
</feature>
<evidence type="ECO:0000256" key="4">
    <source>
        <dbReference type="ARBA" id="ARBA00022475"/>
    </source>
</evidence>
<evidence type="ECO:0000256" key="2">
    <source>
        <dbReference type="ARBA" id="ARBA00004479"/>
    </source>
</evidence>
<dbReference type="InterPro" id="IPR003591">
    <property type="entry name" value="Leu-rich_rpt_typical-subtyp"/>
</dbReference>
<evidence type="ECO:0000256" key="1">
    <source>
        <dbReference type="ARBA" id="ARBA00004162"/>
    </source>
</evidence>
<dbReference type="PANTHER" id="PTHR27000">
    <property type="entry name" value="LEUCINE-RICH REPEAT RECEPTOR-LIKE PROTEIN KINASE FAMILY PROTEIN-RELATED"/>
    <property type="match status" value="1"/>
</dbReference>
<evidence type="ECO:0000256" key="10">
    <source>
        <dbReference type="ARBA" id="ARBA00023136"/>
    </source>
</evidence>
<dbReference type="Gene3D" id="3.80.10.10">
    <property type="entry name" value="Ribonuclease Inhibitor"/>
    <property type="match status" value="4"/>
</dbReference>
<evidence type="ECO:0000259" key="13">
    <source>
        <dbReference type="Pfam" id="PF08263"/>
    </source>
</evidence>
<dbReference type="Pfam" id="PF08263">
    <property type="entry name" value="LRRNT_2"/>
    <property type="match status" value="1"/>
</dbReference>
<evidence type="ECO:0000256" key="8">
    <source>
        <dbReference type="ARBA" id="ARBA00022737"/>
    </source>
</evidence>
<keyword evidence="14" id="KW-1185">Reference proteome</keyword>
<dbReference type="Proteomes" id="UP000515121">
    <property type="component" value="Unplaced"/>
</dbReference>
<sequence length="677" mass="72696">MECAVFPRFANAKESDRLALLDFKNSVTQDSVKIMNSWNDSIPLCNWIGVTCNPHSGRVVVLNLENQKLIGSIPPAIGNLTFLTGINLGENVFHCDVPEEIGRLLRLQHLNLTHNSFSGKIPTNLTHCTHLRVTTLLEESLLGSLVSDAQNQLHGQPPPDIGLTLPNLRVFAGGLINFTGPIPVSLSNASGLQIIDFANKSLTGTTPRNLRSLAVLGLAGNRFGKELPSSIANLSNQLQRLTLGENLIHGGIPIGIGNLVSLSILGLENNYFTRCVPTFIGKLQKLEELDLEVEVGQLDRHEKLDLANNKLSGEIPSSLASCTNLDSLHLEEQYLNLSYNDFVGEVSQEGIFANASAIFLSGNSKLCGGVSQLHLPPCSSFSSGKRLTLIVISVFVGNNLTGRITAWIGNLSSLNSLLLAMNNLQGSMPYELGQLSGLENFQVCENHLSGKVPTSIYNISSIQFVSFAQNQLHGQLPPDIGLTLPNLLVFAGGLINFTGPIPVSLSNASGLQIIDFANNSLTGTTPRNLGSLAVLGLAGNRFGEELPSSTANLSNQLQRLTLGENLIHGGITIGIGNLVSLSILGLENNYFTRSVPTFIGKLQKLEELDLEGNRFSRSIPSSLGNLTLPVGLYLHDNRFEGSIPSSLGNCQKLLALNLSSNNLSGTILNSQQPSQLY</sequence>